<dbReference type="Gene3D" id="3.40.50.1820">
    <property type="entry name" value="alpha/beta hydrolase"/>
    <property type="match status" value="1"/>
</dbReference>
<evidence type="ECO:0000313" key="3">
    <source>
        <dbReference type="Proteomes" id="UP000683310"/>
    </source>
</evidence>
<gene>
    <name evidence="2" type="ORF">KHQ06_32780</name>
</gene>
<evidence type="ECO:0000313" key="2">
    <source>
        <dbReference type="EMBL" id="QVI20814.1"/>
    </source>
</evidence>
<dbReference type="InterPro" id="IPR029058">
    <property type="entry name" value="AB_hydrolase_fold"/>
</dbReference>
<dbReference type="GO" id="GO:0005524">
    <property type="term" value="F:ATP binding"/>
    <property type="evidence" value="ECO:0007669"/>
    <property type="project" value="UniProtKB-KW"/>
</dbReference>
<accession>A0ABX8CPL7</accession>
<keyword evidence="2" id="KW-0378">Hydrolase</keyword>
<keyword evidence="2" id="KW-0547">Nucleotide-binding</keyword>
<dbReference type="PANTHER" id="PTHR43433:SF5">
    <property type="entry name" value="AB HYDROLASE-1 DOMAIN-CONTAINING PROTEIN"/>
    <property type="match status" value="1"/>
</dbReference>
<proteinExistence type="predicted"/>
<dbReference type="Proteomes" id="UP000683310">
    <property type="component" value="Chromosome"/>
</dbReference>
<protein>
    <submittedName>
        <fullName evidence="2">Alpha/beta hydrolase</fullName>
    </submittedName>
</protein>
<evidence type="ECO:0000259" key="1">
    <source>
        <dbReference type="Pfam" id="PF00561"/>
    </source>
</evidence>
<dbReference type="InterPro" id="IPR050471">
    <property type="entry name" value="AB_hydrolase"/>
</dbReference>
<name>A0ABX8CPL7_9NOCA</name>
<sequence>MTTIETATLPVAGAELYYEIRGTGPMLLISQSGEGDARRSEALVRNLENEFTVVTYDRRGLSRSRIHDENARPSVATHADDVHRLLAAVTDQPALMLGCSMGASLGLHLAATHPEQVHTLIAHEPVSPWLLAATQRAHHQRELEECQEVCRAQGWRAALAPMARTLGINPADQEIEEGVQLPPITPERAGNFTYFIEQDFTAIREDSLDVARLARTTTRILPAVGRRTPAQVFDRLCAVELSQLMGVEVTEFPGGHNGNLTHPAAYAATIRELAAGNR</sequence>
<dbReference type="Pfam" id="PF00561">
    <property type="entry name" value="Abhydrolase_1"/>
    <property type="match status" value="1"/>
</dbReference>
<keyword evidence="2" id="KW-0067">ATP-binding</keyword>
<dbReference type="PANTHER" id="PTHR43433">
    <property type="entry name" value="HYDROLASE, ALPHA/BETA FOLD FAMILY PROTEIN"/>
    <property type="match status" value="1"/>
</dbReference>
<organism evidence="2 3">
    <name type="scientific">Nocardia tengchongensis</name>
    <dbReference type="NCBI Taxonomy" id="2055889"/>
    <lineage>
        <taxon>Bacteria</taxon>
        <taxon>Bacillati</taxon>
        <taxon>Actinomycetota</taxon>
        <taxon>Actinomycetes</taxon>
        <taxon>Mycobacteriales</taxon>
        <taxon>Nocardiaceae</taxon>
        <taxon>Nocardia</taxon>
    </lineage>
</organism>
<dbReference type="EMBL" id="CP074371">
    <property type="protein sequence ID" value="QVI20814.1"/>
    <property type="molecule type" value="Genomic_DNA"/>
</dbReference>
<dbReference type="SUPFAM" id="SSF53474">
    <property type="entry name" value="alpha/beta-Hydrolases"/>
    <property type="match status" value="1"/>
</dbReference>
<feature type="domain" description="AB hydrolase-1" evidence="1">
    <location>
        <begin position="42"/>
        <end position="129"/>
    </location>
</feature>
<keyword evidence="3" id="KW-1185">Reference proteome</keyword>
<dbReference type="GO" id="GO:0016787">
    <property type="term" value="F:hydrolase activity"/>
    <property type="evidence" value="ECO:0007669"/>
    <property type="project" value="UniProtKB-KW"/>
</dbReference>
<dbReference type="InterPro" id="IPR000073">
    <property type="entry name" value="AB_hydrolase_1"/>
</dbReference>
<reference evidence="2 3" key="1">
    <citation type="submission" date="2021-04" db="EMBL/GenBank/DDBJ databases">
        <title>Nocardia tengchongensis.</title>
        <authorList>
            <person name="Zhuang k."/>
            <person name="Ran Y."/>
            <person name="Li W."/>
        </authorList>
    </citation>
    <scope>NUCLEOTIDE SEQUENCE [LARGE SCALE GENOMIC DNA]</scope>
    <source>
        <strain evidence="2 3">CFH S0057</strain>
    </source>
</reference>